<feature type="region of interest" description="Disordered" evidence="6">
    <location>
        <begin position="307"/>
        <end position="330"/>
    </location>
</feature>
<dbReference type="InterPro" id="IPR036955">
    <property type="entry name" value="AP2/ERF_dom_sf"/>
</dbReference>
<sequence>MASTSSEHAAKIEETGVGETSEPPPSLGGDQLLLYRGLKKAKKERGCTAKERISKMPPCTAGKRSSIYRGVTRLFIVVFIPHENRHRWTGRYEAHLWDKSTWNQNQNKKGKQGAYDDEEAAARAYDLAALKYWGPGTLINFPVTDYTRDLGEMQNVSREDYLASLRRKSSGFSRGISKYRPLSRWDTQFGRTPGADHINNALYGDEATTGSEYTGYSTDRKIDLSNYIKWWGANKSRQTDFHSKSLDETNPGCSDDIASELKALERSIKPTQPYEMPHLGVSPERTKHKTISAMSILSKSAAYKNLQEKTSKKKEKDENDENENKSNIDKIDIGKTVEKSCHDSGSERLGLAFGMSGGLPIQRNVYPLATLLSAPLLTNYNSIDPLTDPVLWSSLVPALPTGSSCPNEVCFSFGEHHRI</sequence>
<dbReference type="AlphaFoldDB" id="A0AAV6XQB7"/>
<evidence type="ECO:0000313" key="9">
    <source>
        <dbReference type="Proteomes" id="UP000826271"/>
    </source>
</evidence>
<keyword evidence="4" id="KW-0804">Transcription</keyword>
<comment type="caution">
    <text evidence="8">The sequence shown here is derived from an EMBL/GenBank/DDBJ whole genome shotgun (WGS) entry which is preliminary data.</text>
</comment>
<evidence type="ECO:0000256" key="5">
    <source>
        <dbReference type="ARBA" id="ARBA00023242"/>
    </source>
</evidence>
<proteinExistence type="predicted"/>
<dbReference type="Proteomes" id="UP000826271">
    <property type="component" value="Unassembled WGS sequence"/>
</dbReference>
<evidence type="ECO:0000256" key="2">
    <source>
        <dbReference type="ARBA" id="ARBA00023015"/>
    </source>
</evidence>
<dbReference type="PROSITE" id="PS51032">
    <property type="entry name" value="AP2_ERF"/>
    <property type="match status" value="1"/>
</dbReference>
<dbReference type="InterPro" id="IPR016177">
    <property type="entry name" value="DNA-bd_dom_sf"/>
</dbReference>
<dbReference type="PANTHER" id="PTHR32467">
    <property type="entry name" value="AP2-LIKE ETHYLENE-RESPONSIVE TRANSCRIPTION FACTOR"/>
    <property type="match status" value="1"/>
</dbReference>
<evidence type="ECO:0000256" key="6">
    <source>
        <dbReference type="SAM" id="MobiDB-lite"/>
    </source>
</evidence>
<dbReference type="SMART" id="SM00380">
    <property type="entry name" value="AP2"/>
    <property type="match status" value="1"/>
</dbReference>
<accession>A0AAV6XQB7</accession>
<feature type="region of interest" description="Disordered" evidence="6">
    <location>
        <begin position="1"/>
        <end position="30"/>
    </location>
</feature>
<evidence type="ECO:0000256" key="1">
    <source>
        <dbReference type="ARBA" id="ARBA00004123"/>
    </source>
</evidence>
<keyword evidence="2" id="KW-0805">Transcription regulation</keyword>
<feature type="domain" description="AP2/ERF" evidence="7">
    <location>
        <begin position="67"/>
        <end position="142"/>
    </location>
</feature>
<dbReference type="GO" id="GO:0005634">
    <property type="term" value="C:nucleus"/>
    <property type="evidence" value="ECO:0007669"/>
    <property type="project" value="UniProtKB-SubCell"/>
</dbReference>
<dbReference type="InterPro" id="IPR001471">
    <property type="entry name" value="AP2/ERF_dom"/>
</dbReference>
<comment type="subcellular location">
    <subcellularLocation>
        <location evidence="1">Nucleus</location>
    </subcellularLocation>
</comment>
<protein>
    <recommendedName>
        <fullName evidence="7">AP2/ERF domain-containing protein</fullName>
    </recommendedName>
</protein>
<evidence type="ECO:0000313" key="8">
    <source>
        <dbReference type="EMBL" id="KAG8385154.1"/>
    </source>
</evidence>
<dbReference type="SUPFAM" id="SSF54171">
    <property type="entry name" value="DNA-binding domain"/>
    <property type="match status" value="1"/>
</dbReference>
<dbReference type="GO" id="GO:0003677">
    <property type="term" value="F:DNA binding"/>
    <property type="evidence" value="ECO:0007669"/>
    <property type="project" value="UniProtKB-KW"/>
</dbReference>
<keyword evidence="5" id="KW-0539">Nucleus</keyword>
<keyword evidence="3" id="KW-0238">DNA-binding</keyword>
<reference evidence="8" key="1">
    <citation type="submission" date="2019-10" db="EMBL/GenBank/DDBJ databases">
        <authorList>
            <person name="Zhang R."/>
            <person name="Pan Y."/>
            <person name="Wang J."/>
            <person name="Ma R."/>
            <person name="Yu S."/>
        </authorList>
    </citation>
    <scope>NUCLEOTIDE SEQUENCE</scope>
    <source>
        <strain evidence="8">LA-IB0</strain>
        <tissue evidence="8">Leaf</tissue>
    </source>
</reference>
<dbReference type="GO" id="GO:0003700">
    <property type="term" value="F:DNA-binding transcription factor activity"/>
    <property type="evidence" value="ECO:0007669"/>
    <property type="project" value="InterPro"/>
</dbReference>
<dbReference type="EMBL" id="WHWC01000003">
    <property type="protein sequence ID" value="KAG8385154.1"/>
    <property type="molecule type" value="Genomic_DNA"/>
</dbReference>
<evidence type="ECO:0000259" key="7">
    <source>
        <dbReference type="PROSITE" id="PS51032"/>
    </source>
</evidence>
<evidence type="ECO:0000256" key="4">
    <source>
        <dbReference type="ARBA" id="ARBA00023163"/>
    </source>
</evidence>
<organism evidence="8 9">
    <name type="scientific">Buddleja alternifolia</name>
    <dbReference type="NCBI Taxonomy" id="168488"/>
    <lineage>
        <taxon>Eukaryota</taxon>
        <taxon>Viridiplantae</taxon>
        <taxon>Streptophyta</taxon>
        <taxon>Embryophyta</taxon>
        <taxon>Tracheophyta</taxon>
        <taxon>Spermatophyta</taxon>
        <taxon>Magnoliopsida</taxon>
        <taxon>eudicotyledons</taxon>
        <taxon>Gunneridae</taxon>
        <taxon>Pentapetalae</taxon>
        <taxon>asterids</taxon>
        <taxon>lamiids</taxon>
        <taxon>Lamiales</taxon>
        <taxon>Scrophulariaceae</taxon>
        <taxon>Buddlejeae</taxon>
        <taxon>Buddleja</taxon>
    </lineage>
</organism>
<name>A0AAV6XQB7_9LAMI</name>
<gene>
    <name evidence="8" type="ORF">BUALT_Bualt03G0012200</name>
</gene>
<evidence type="ECO:0000256" key="3">
    <source>
        <dbReference type="ARBA" id="ARBA00023125"/>
    </source>
</evidence>
<dbReference type="PANTHER" id="PTHR32467:SF32">
    <property type="entry name" value="AP2-LIKE ETHYLENE-RESPONSIVE TRANSCRIPTION FACTOR SMOS1"/>
    <property type="match status" value="1"/>
</dbReference>
<keyword evidence="9" id="KW-1185">Reference proteome</keyword>
<dbReference type="Gene3D" id="3.30.730.10">
    <property type="entry name" value="AP2/ERF domain"/>
    <property type="match status" value="1"/>
</dbReference>